<proteinExistence type="predicted"/>
<dbReference type="AlphaFoldDB" id="A0A7J0FVB8"/>
<keyword evidence="2" id="KW-1185">Reference proteome</keyword>
<comment type="caution">
    <text evidence="1">The sequence shown here is derived from an EMBL/GenBank/DDBJ whole genome shotgun (WGS) entry which is preliminary data.</text>
</comment>
<name>A0A7J0FVB8_9ERIC</name>
<reference evidence="1 2" key="1">
    <citation type="submission" date="2019-07" db="EMBL/GenBank/DDBJ databases">
        <title>De Novo Assembly of kiwifruit Actinidia rufa.</title>
        <authorList>
            <person name="Sugita-Konishi S."/>
            <person name="Sato K."/>
            <person name="Mori E."/>
            <person name="Abe Y."/>
            <person name="Kisaki G."/>
            <person name="Hamano K."/>
            <person name="Suezawa K."/>
            <person name="Otani M."/>
            <person name="Fukuda T."/>
            <person name="Manabe T."/>
            <person name="Gomi K."/>
            <person name="Tabuchi M."/>
            <person name="Akimitsu K."/>
            <person name="Kataoka I."/>
        </authorList>
    </citation>
    <scope>NUCLEOTIDE SEQUENCE [LARGE SCALE GENOMIC DNA]</scope>
    <source>
        <strain evidence="2">cv. Fuchu</strain>
    </source>
</reference>
<accession>A0A7J0FVB8</accession>
<gene>
    <name evidence="1" type="ORF">Acr_15g0012390</name>
</gene>
<evidence type="ECO:0000313" key="1">
    <source>
        <dbReference type="EMBL" id="GFZ02631.1"/>
    </source>
</evidence>
<sequence length="146" mass="16023">MLFLTTSGLLPSLAELHIEAMNVVENVGLEFYGLGCSNLFPSLGILRVKNTPEWKDWSPFGIDEEAQALAHLSELSIKSCPKLLGKLPSNLPWLKKLMIKRCPKLVVQGVVPSPTMLHGMRNTLHFDSLPSLSLQAVSISCSIHSC</sequence>
<evidence type="ECO:0000313" key="2">
    <source>
        <dbReference type="Proteomes" id="UP000585474"/>
    </source>
</evidence>
<dbReference type="InterPro" id="IPR032675">
    <property type="entry name" value="LRR_dom_sf"/>
</dbReference>
<dbReference type="Proteomes" id="UP000585474">
    <property type="component" value="Unassembled WGS sequence"/>
</dbReference>
<dbReference type="Gene3D" id="3.80.10.10">
    <property type="entry name" value="Ribonuclease Inhibitor"/>
    <property type="match status" value="1"/>
</dbReference>
<protein>
    <submittedName>
        <fullName evidence="1">Uncharacterized protein</fullName>
    </submittedName>
</protein>
<dbReference type="OrthoDB" id="1749976at2759"/>
<organism evidence="1 2">
    <name type="scientific">Actinidia rufa</name>
    <dbReference type="NCBI Taxonomy" id="165716"/>
    <lineage>
        <taxon>Eukaryota</taxon>
        <taxon>Viridiplantae</taxon>
        <taxon>Streptophyta</taxon>
        <taxon>Embryophyta</taxon>
        <taxon>Tracheophyta</taxon>
        <taxon>Spermatophyta</taxon>
        <taxon>Magnoliopsida</taxon>
        <taxon>eudicotyledons</taxon>
        <taxon>Gunneridae</taxon>
        <taxon>Pentapetalae</taxon>
        <taxon>asterids</taxon>
        <taxon>Ericales</taxon>
        <taxon>Actinidiaceae</taxon>
        <taxon>Actinidia</taxon>
    </lineage>
</organism>
<dbReference type="EMBL" id="BJWL01000015">
    <property type="protein sequence ID" value="GFZ02631.1"/>
    <property type="molecule type" value="Genomic_DNA"/>
</dbReference>
<dbReference type="SUPFAM" id="SSF52047">
    <property type="entry name" value="RNI-like"/>
    <property type="match status" value="1"/>
</dbReference>